<accession>K2GF40</accession>
<evidence type="ECO:0000313" key="1">
    <source>
        <dbReference type="EMBL" id="EKE28924.1"/>
    </source>
</evidence>
<protein>
    <submittedName>
        <fullName evidence="1">Uncharacterized protein</fullName>
    </submittedName>
</protein>
<organism evidence="1">
    <name type="scientific">uncultured bacterium</name>
    <name type="common">gcode 4</name>
    <dbReference type="NCBI Taxonomy" id="1234023"/>
    <lineage>
        <taxon>Bacteria</taxon>
        <taxon>environmental samples</taxon>
    </lineage>
</organism>
<proteinExistence type="predicted"/>
<gene>
    <name evidence="1" type="ORF">ACD_2C00264G0009</name>
</gene>
<comment type="caution">
    <text evidence="1">The sequence shown here is derived from an EMBL/GenBank/DDBJ whole genome shotgun (WGS) entry which is preliminary data.</text>
</comment>
<sequence length="261" mass="31651">MNKDEQITELHEEIEILRKKLNVCVKWMRREVEEQIHKIAKRKVSRLTEWIKEDFFQENQEQIISQRIQNYFWDILLLNAPSNTLEYLVHSEINYFNFQKNPSIDGFTVISSYHKILDEFIEHFITMDFRKFAIKKNCTILRVNDPLEKALHLVVNKRYILSLWRLFWLIREIKNDSKLNAYWEAFAQYLDKHTELKDTLFSDGFLTLFKELIDSEVFWAKRHAWKIGLEETKRTRELMTGEFSDKNSLLYILLESQSVLY</sequence>
<dbReference type="EMBL" id="AMFJ01000264">
    <property type="protein sequence ID" value="EKE28924.1"/>
    <property type="molecule type" value="Genomic_DNA"/>
</dbReference>
<name>K2GF40_9BACT</name>
<reference evidence="1" key="1">
    <citation type="journal article" date="2012" name="Science">
        <title>Fermentation, hydrogen, and sulfur metabolism in multiple uncultivated bacterial phyla.</title>
        <authorList>
            <person name="Wrighton K.C."/>
            <person name="Thomas B.C."/>
            <person name="Sharon I."/>
            <person name="Miller C.S."/>
            <person name="Castelle C.J."/>
            <person name="VerBerkmoes N.C."/>
            <person name="Wilkins M.J."/>
            <person name="Hettich R.L."/>
            <person name="Lipton M.S."/>
            <person name="Williams K.H."/>
            <person name="Long P.E."/>
            <person name="Banfield J.F."/>
        </authorList>
    </citation>
    <scope>NUCLEOTIDE SEQUENCE [LARGE SCALE GENOMIC DNA]</scope>
</reference>
<dbReference type="AlphaFoldDB" id="K2GF40"/>